<gene>
    <name evidence="1" type="ORF">NEISICOT_02957</name>
</gene>
<dbReference type="Proteomes" id="UP000005365">
    <property type="component" value="Unassembled WGS sequence"/>
</dbReference>
<sequence length="41" mass="4684">MRLQMNCGIIFDCVVPVKFEGRLKTLNIGFQTTFVVFRASC</sequence>
<name>C6M8T2_NEISI</name>
<proteinExistence type="predicted"/>
<reference evidence="1" key="1">
    <citation type="submission" date="2009-07" db="EMBL/GenBank/DDBJ databases">
        <authorList>
            <person name="Weinstock G."/>
            <person name="Sodergren E."/>
            <person name="Clifton S."/>
            <person name="Fulton L."/>
            <person name="Fulton B."/>
            <person name="Courtney L."/>
            <person name="Fronick C."/>
            <person name="Harrison M."/>
            <person name="Strong C."/>
            <person name="Farmer C."/>
            <person name="Delahaunty K."/>
            <person name="Markovic C."/>
            <person name="Hall O."/>
            <person name="Minx P."/>
            <person name="Tomlinson C."/>
            <person name="Mitreva M."/>
            <person name="Nelson J."/>
            <person name="Hou S."/>
            <person name="Wollam A."/>
            <person name="Pepin K.H."/>
            <person name="Johnson M."/>
            <person name="Bhonagiri V."/>
            <person name="Nash W.E."/>
            <person name="Warren W."/>
            <person name="Chinwalla A."/>
            <person name="Mardis E.R."/>
            <person name="Wilson R.K."/>
        </authorList>
    </citation>
    <scope>NUCLEOTIDE SEQUENCE [LARGE SCALE GENOMIC DNA]</scope>
    <source>
        <strain evidence="1">ATCC 29256</strain>
    </source>
</reference>
<evidence type="ECO:0000313" key="2">
    <source>
        <dbReference type="Proteomes" id="UP000005365"/>
    </source>
</evidence>
<evidence type="ECO:0000313" key="1">
    <source>
        <dbReference type="EMBL" id="EET43267.1"/>
    </source>
</evidence>
<keyword evidence="2" id="KW-1185">Reference proteome</keyword>
<protein>
    <submittedName>
        <fullName evidence="1">Uncharacterized protein</fullName>
    </submittedName>
</protein>
<accession>C6M8T2</accession>
<dbReference type="EMBL" id="ACKO02000023">
    <property type="protein sequence ID" value="EET43267.1"/>
    <property type="molecule type" value="Genomic_DNA"/>
</dbReference>
<organism evidence="1 2">
    <name type="scientific">Neisseria sicca ATCC 29256</name>
    <dbReference type="NCBI Taxonomy" id="547045"/>
    <lineage>
        <taxon>Bacteria</taxon>
        <taxon>Pseudomonadati</taxon>
        <taxon>Pseudomonadota</taxon>
        <taxon>Betaproteobacteria</taxon>
        <taxon>Neisseriales</taxon>
        <taxon>Neisseriaceae</taxon>
        <taxon>Neisseria</taxon>
    </lineage>
</organism>
<comment type="caution">
    <text evidence="1">The sequence shown here is derived from an EMBL/GenBank/DDBJ whole genome shotgun (WGS) entry which is preliminary data.</text>
</comment>
<dbReference type="AlphaFoldDB" id="C6M8T2"/>